<dbReference type="HOGENOM" id="CLU_2061833_0_0_1"/>
<reference evidence="3" key="1">
    <citation type="journal article" date="2014" name="Proc. Natl. Acad. Sci. U.S.A.">
        <title>Extensive sampling of basidiomycete genomes demonstrates inadequacy of the white-rot/brown-rot paradigm for wood decay fungi.</title>
        <authorList>
            <person name="Riley R."/>
            <person name="Salamov A.A."/>
            <person name="Brown D.W."/>
            <person name="Nagy L.G."/>
            <person name="Floudas D."/>
            <person name="Held B.W."/>
            <person name="Levasseur A."/>
            <person name="Lombard V."/>
            <person name="Morin E."/>
            <person name="Otillar R."/>
            <person name="Lindquist E.A."/>
            <person name="Sun H."/>
            <person name="LaButti K.M."/>
            <person name="Schmutz J."/>
            <person name="Jabbour D."/>
            <person name="Luo H."/>
            <person name="Baker S.E."/>
            <person name="Pisabarro A.G."/>
            <person name="Walton J.D."/>
            <person name="Blanchette R.A."/>
            <person name="Henrissat B."/>
            <person name="Martin F."/>
            <person name="Cullen D."/>
            <person name="Hibbett D.S."/>
            <person name="Grigoriev I.V."/>
        </authorList>
    </citation>
    <scope>NUCLEOTIDE SEQUENCE [LARGE SCALE GENOMIC DNA]</scope>
    <source>
        <strain evidence="3">MUCL 33604</strain>
    </source>
</reference>
<gene>
    <name evidence="2" type="ORF">JAAARDRAFT_40898</name>
</gene>
<sequence>MGTPVVDLPYIHPAESHRQTGLEPTPNGYPILASSRPGRPPLPPHTTHPRPCLVPPPKVHHCHQTTSEISYSSARGSLSFASLESQFEMGVSLNVVVEMGVRKEGELEAYEVRFSAKPS</sequence>
<feature type="region of interest" description="Disordered" evidence="1">
    <location>
        <begin position="1"/>
        <end position="51"/>
    </location>
</feature>
<proteinExistence type="predicted"/>
<dbReference type="AlphaFoldDB" id="A0A067PMW4"/>
<protein>
    <submittedName>
        <fullName evidence="2">Uncharacterized protein</fullName>
    </submittedName>
</protein>
<feature type="compositionally biased region" description="Pro residues" evidence="1">
    <location>
        <begin position="38"/>
        <end position="51"/>
    </location>
</feature>
<evidence type="ECO:0000256" key="1">
    <source>
        <dbReference type="SAM" id="MobiDB-lite"/>
    </source>
</evidence>
<evidence type="ECO:0000313" key="2">
    <source>
        <dbReference type="EMBL" id="KDQ51666.1"/>
    </source>
</evidence>
<accession>A0A067PMW4</accession>
<keyword evidence="3" id="KW-1185">Reference proteome</keyword>
<dbReference type="Proteomes" id="UP000027265">
    <property type="component" value="Unassembled WGS sequence"/>
</dbReference>
<dbReference type="InParanoid" id="A0A067PMW4"/>
<organism evidence="2 3">
    <name type="scientific">Jaapia argillacea MUCL 33604</name>
    <dbReference type="NCBI Taxonomy" id="933084"/>
    <lineage>
        <taxon>Eukaryota</taxon>
        <taxon>Fungi</taxon>
        <taxon>Dikarya</taxon>
        <taxon>Basidiomycota</taxon>
        <taxon>Agaricomycotina</taxon>
        <taxon>Agaricomycetes</taxon>
        <taxon>Agaricomycetidae</taxon>
        <taxon>Jaapiales</taxon>
        <taxon>Jaapiaceae</taxon>
        <taxon>Jaapia</taxon>
    </lineage>
</organism>
<evidence type="ECO:0000313" key="3">
    <source>
        <dbReference type="Proteomes" id="UP000027265"/>
    </source>
</evidence>
<name>A0A067PMW4_9AGAM</name>
<dbReference type="EMBL" id="KL197746">
    <property type="protein sequence ID" value="KDQ51666.1"/>
    <property type="molecule type" value="Genomic_DNA"/>
</dbReference>